<organism evidence="1 2">
    <name type="scientific">Calothrix parietina FACHB-288</name>
    <dbReference type="NCBI Taxonomy" id="2692896"/>
    <lineage>
        <taxon>Bacteria</taxon>
        <taxon>Bacillati</taxon>
        <taxon>Cyanobacteriota</taxon>
        <taxon>Cyanophyceae</taxon>
        <taxon>Nostocales</taxon>
        <taxon>Calotrichaceae</taxon>
        <taxon>Calothrix</taxon>
    </lineage>
</organism>
<evidence type="ECO:0000313" key="1">
    <source>
        <dbReference type="EMBL" id="MBD2199653.1"/>
    </source>
</evidence>
<protein>
    <submittedName>
        <fullName evidence="1">Uncharacterized protein</fullName>
    </submittedName>
</protein>
<comment type="caution">
    <text evidence="1">The sequence shown here is derived from an EMBL/GenBank/DDBJ whole genome shotgun (WGS) entry which is preliminary data.</text>
</comment>
<dbReference type="Gene3D" id="3.40.50.1820">
    <property type="entry name" value="alpha/beta hydrolase"/>
    <property type="match status" value="1"/>
</dbReference>
<dbReference type="Proteomes" id="UP000658514">
    <property type="component" value="Unassembled WGS sequence"/>
</dbReference>
<dbReference type="InterPro" id="IPR029058">
    <property type="entry name" value="AB_hydrolase_fold"/>
</dbReference>
<proteinExistence type="predicted"/>
<reference evidence="1 2" key="1">
    <citation type="journal article" date="2020" name="ISME J.">
        <title>Comparative genomics reveals insights into cyanobacterial evolution and habitat adaptation.</title>
        <authorList>
            <person name="Chen M.Y."/>
            <person name="Teng W.K."/>
            <person name="Zhao L."/>
            <person name="Hu C.X."/>
            <person name="Zhou Y.K."/>
            <person name="Han B.P."/>
            <person name="Song L.R."/>
            <person name="Shu W.S."/>
        </authorList>
    </citation>
    <scope>NUCLEOTIDE SEQUENCE [LARGE SCALE GENOMIC DNA]</scope>
    <source>
        <strain evidence="1 2">FACHB-288</strain>
    </source>
</reference>
<evidence type="ECO:0000313" key="2">
    <source>
        <dbReference type="Proteomes" id="UP000658514"/>
    </source>
</evidence>
<gene>
    <name evidence="1" type="ORF">H6G24_29975</name>
</gene>
<keyword evidence="2" id="KW-1185">Reference proteome</keyword>
<dbReference type="RefSeq" id="WP_190549339.1">
    <property type="nucleotide sequence ID" value="NZ_CAWPNO010000100.1"/>
</dbReference>
<name>A0ABR8AI68_9CYAN</name>
<accession>A0ABR8AI68</accession>
<dbReference type="EMBL" id="JACJQH010000064">
    <property type="protein sequence ID" value="MBD2199653.1"/>
    <property type="molecule type" value="Genomic_DNA"/>
</dbReference>
<sequence length="418" mass="47450">MLVFFIHGVAESKVKFAQPLKHLIKDELLQRSQELPYFHSGFYADVLNKKDKIWNCIDRDLQQQKQQNPNINLQDIFRGQEIRREFISDFVGDAFTYLNTERGAKIRESIFGNLEDFILAHPEEQEIHIIAHSMGTVILWDILFSDKFSSNDAAFKIRSLILEKVNLKSITTMGSPILLFNMIFDVTPEQVNNFARLFYKQPIRWTNIIHSSDLIAYPISSSLKLSDSCNLLVQDKFISTLANDLEKTVRTVANSAAVETASNINPGINQAFSLAAIASGAADGHVNYWKCSQTAKIIVDNMLGDEEKILNLVIERLKKVSGMTITSLKTTESAKKTNPKLDNTWDNYFGNIDKLTESFPFADGIGKLRMRDNLAQIPHVSVYNSDGNCQFRGYVGLFHAEGLRQEVQNIKAEYRLKT</sequence>